<reference evidence="3" key="2">
    <citation type="submission" date="2015-01" db="EMBL/GenBank/DDBJ databases">
        <title>Evolutionary Origins and Diversification of the Mycorrhizal Mutualists.</title>
        <authorList>
            <consortium name="DOE Joint Genome Institute"/>
            <consortium name="Mycorrhizal Genomics Consortium"/>
            <person name="Kohler A."/>
            <person name="Kuo A."/>
            <person name="Nagy L.G."/>
            <person name="Floudas D."/>
            <person name="Copeland A."/>
            <person name="Barry K.W."/>
            <person name="Cichocki N."/>
            <person name="Veneault-Fourrey C."/>
            <person name="LaButti K."/>
            <person name="Lindquist E.A."/>
            <person name="Lipzen A."/>
            <person name="Lundell T."/>
            <person name="Morin E."/>
            <person name="Murat C."/>
            <person name="Riley R."/>
            <person name="Ohm R."/>
            <person name="Sun H."/>
            <person name="Tunlid A."/>
            <person name="Henrissat B."/>
            <person name="Grigoriev I.V."/>
            <person name="Hibbett D.S."/>
            <person name="Martin F."/>
        </authorList>
    </citation>
    <scope>NUCLEOTIDE SEQUENCE [LARGE SCALE GENOMIC DNA]</scope>
    <source>
        <strain evidence="3">h7</strain>
    </source>
</reference>
<evidence type="ECO:0000313" key="2">
    <source>
        <dbReference type="EMBL" id="KIM47991.1"/>
    </source>
</evidence>
<dbReference type="Proteomes" id="UP000053424">
    <property type="component" value="Unassembled WGS sequence"/>
</dbReference>
<dbReference type="EMBL" id="KN831769">
    <property type="protein sequence ID" value="KIM47991.1"/>
    <property type="molecule type" value="Genomic_DNA"/>
</dbReference>
<dbReference type="AlphaFoldDB" id="A0A0C3CVV7"/>
<feature type="region of interest" description="Disordered" evidence="1">
    <location>
        <begin position="51"/>
        <end position="107"/>
    </location>
</feature>
<dbReference type="HOGENOM" id="CLU_1294555_0_0_1"/>
<proteinExistence type="predicted"/>
<keyword evidence="3" id="KW-1185">Reference proteome</keyword>
<organism evidence="2 3">
    <name type="scientific">Hebeloma cylindrosporum</name>
    <dbReference type="NCBI Taxonomy" id="76867"/>
    <lineage>
        <taxon>Eukaryota</taxon>
        <taxon>Fungi</taxon>
        <taxon>Dikarya</taxon>
        <taxon>Basidiomycota</taxon>
        <taxon>Agaricomycotina</taxon>
        <taxon>Agaricomycetes</taxon>
        <taxon>Agaricomycetidae</taxon>
        <taxon>Agaricales</taxon>
        <taxon>Agaricineae</taxon>
        <taxon>Hymenogastraceae</taxon>
        <taxon>Hebeloma</taxon>
    </lineage>
</organism>
<sequence>MDLEVEITPVHIGTSIVAYPLSGSQPDELETALSEDPPKRPTRVRFRSRVRITSGLHQHRHKSNSEQDYTSATPLTPSSSLSGSPSSSISAPLRTQAEDEASKPGWGTLGQRVSILAQRNADRRLKLHQQREHLGALSSQHGDGLVANERTPLRGSSPMIDREIFDSEAEMLSRDIDLVFGPWPNRLLNHQWWWWHIEPLVCCRCLTELDEEE</sequence>
<evidence type="ECO:0000256" key="1">
    <source>
        <dbReference type="SAM" id="MobiDB-lite"/>
    </source>
</evidence>
<reference evidence="2 3" key="1">
    <citation type="submission" date="2014-04" db="EMBL/GenBank/DDBJ databases">
        <authorList>
            <consortium name="DOE Joint Genome Institute"/>
            <person name="Kuo A."/>
            <person name="Gay G."/>
            <person name="Dore J."/>
            <person name="Kohler A."/>
            <person name="Nagy L.G."/>
            <person name="Floudas D."/>
            <person name="Copeland A."/>
            <person name="Barry K.W."/>
            <person name="Cichocki N."/>
            <person name="Veneault-Fourrey C."/>
            <person name="LaButti K."/>
            <person name="Lindquist E.A."/>
            <person name="Lipzen A."/>
            <person name="Lundell T."/>
            <person name="Morin E."/>
            <person name="Murat C."/>
            <person name="Sun H."/>
            <person name="Tunlid A."/>
            <person name="Henrissat B."/>
            <person name="Grigoriev I.V."/>
            <person name="Hibbett D.S."/>
            <person name="Martin F."/>
            <person name="Nordberg H.P."/>
            <person name="Cantor M.N."/>
            <person name="Hua S.X."/>
        </authorList>
    </citation>
    <scope>NUCLEOTIDE SEQUENCE [LARGE SCALE GENOMIC DNA]</scope>
    <source>
        <strain evidence="3">h7</strain>
    </source>
</reference>
<feature type="compositionally biased region" description="Low complexity" evidence="1">
    <location>
        <begin position="70"/>
        <end position="93"/>
    </location>
</feature>
<gene>
    <name evidence="2" type="ORF">M413DRAFT_217359</name>
</gene>
<evidence type="ECO:0000313" key="3">
    <source>
        <dbReference type="Proteomes" id="UP000053424"/>
    </source>
</evidence>
<dbReference type="OrthoDB" id="3270420at2759"/>
<accession>A0A0C3CVV7</accession>
<protein>
    <submittedName>
        <fullName evidence="2">Uncharacterized protein</fullName>
    </submittedName>
</protein>
<name>A0A0C3CVV7_HEBCY</name>